<dbReference type="InterPro" id="IPR051396">
    <property type="entry name" value="Bact_Antivir_Def_Nuclease"/>
</dbReference>
<dbReference type="PANTHER" id="PTHR43581:SF3">
    <property type="entry name" value="AAA+ ATPASE DOMAIN-CONTAINING PROTEIN"/>
    <property type="match status" value="1"/>
</dbReference>
<dbReference type="InterPro" id="IPR003593">
    <property type="entry name" value="AAA+_ATPase"/>
</dbReference>
<dbReference type="SUPFAM" id="SSF52540">
    <property type="entry name" value="P-loop containing nucleoside triphosphate hydrolases"/>
    <property type="match status" value="1"/>
</dbReference>
<evidence type="ECO:0000259" key="1">
    <source>
        <dbReference type="SMART" id="SM00382"/>
    </source>
</evidence>
<proteinExistence type="predicted"/>
<reference evidence="2" key="1">
    <citation type="journal article" date="2023" name="Int. J. Syst. Evol. Microbiol.">
        <title>&lt;i&gt;Holtiella tumoricola&lt;/i&gt; gen. nov. sp. nov., isolated from a human clinical sample.</title>
        <authorList>
            <person name="Allen-Vercoe E."/>
            <person name="Daigneault M.C."/>
            <person name="Vancuren S.J."/>
            <person name="Cochrane K."/>
            <person name="O'Neal L.L."/>
            <person name="Sankaranarayanan K."/>
            <person name="Lawson P.A."/>
        </authorList>
    </citation>
    <scope>NUCLEOTIDE SEQUENCE</scope>
    <source>
        <strain evidence="2">CC70A</strain>
    </source>
</reference>
<dbReference type="AlphaFoldDB" id="A0AA42DMV1"/>
<evidence type="ECO:0000313" key="2">
    <source>
        <dbReference type="EMBL" id="MDA3731726.1"/>
    </source>
</evidence>
<evidence type="ECO:0000313" key="3">
    <source>
        <dbReference type="Proteomes" id="UP001169242"/>
    </source>
</evidence>
<organism evidence="2 3">
    <name type="scientific">Holtiella tumoricola</name>
    <dbReference type="NCBI Taxonomy" id="3018743"/>
    <lineage>
        <taxon>Bacteria</taxon>
        <taxon>Bacillati</taxon>
        <taxon>Bacillota</taxon>
        <taxon>Clostridia</taxon>
        <taxon>Lachnospirales</taxon>
        <taxon>Cellulosilyticaceae</taxon>
        <taxon>Holtiella</taxon>
    </lineage>
</organism>
<dbReference type="InterPro" id="IPR003959">
    <property type="entry name" value="ATPase_AAA_core"/>
</dbReference>
<dbReference type="Pfam" id="PF13304">
    <property type="entry name" value="AAA_21"/>
    <property type="match status" value="1"/>
</dbReference>
<feature type="domain" description="AAA+ ATPase" evidence="1">
    <location>
        <begin position="46"/>
        <end position="257"/>
    </location>
</feature>
<sequence>MIYLESFKFPNDDKEFDFIILIKRKCYDTFYPFKILSKHHFERIDFEPITILYGGNGSGKSTALNVIAEKLRISRESLYNRSNFYQDYLDLCDLEIAQEIPSRSKIITSDDVFDYMLNIRTLNEGIDEKREDLFKEYLDFKHTNFKFRSLEDYDELKKVNESRSKTQSKYVRTNLMNNIREYSNGESAYKYFLEKIEEGGLYILDEPENSLSPQRQLELVKFIEESARYFDCQFIISTHSPFLLAIQGAKIYDLDADPVTIKKWTELENVQTYYQFFKRHQGAFEDDD</sequence>
<name>A0AA42DMV1_9FIRM</name>
<dbReference type="EMBL" id="JAQIFT010000040">
    <property type="protein sequence ID" value="MDA3731726.1"/>
    <property type="molecule type" value="Genomic_DNA"/>
</dbReference>
<gene>
    <name evidence="2" type="ORF">PBV87_09575</name>
</gene>
<dbReference type="RefSeq" id="WP_271012079.1">
    <property type="nucleotide sequence ID" value="NZ_JAQIFT010000040.1"/>
</dbReference>
<comment type="caution">
    <text evidence="2">The sequence shown here is derived from an EMBL/GenBank/DDBJ whole genome shotgun (WGS) entry which is preliminary data.</text>
</comment>
<dbReference type="GO" id="GO:0005524">
    <property type="term" value="F:ATP binding"/>
    <property type="evidence" value="ECO:0007669"/>
    <property type="project" value="InterPro"/>
</dbReference>
<dbReference type="CDD" id="cd00267">
    <property type="entry name" value="ABC_ATPase"/>
    <property type="match status" value="1"/>
</dbReference>
<protein>
    <submittedName>
        <fullName evidence="2">AAA family ATPase</fullName>
    </submittedName>
</protein>
<dbReference type="Proteomes" id="UP001169242">
    <property type="component" value="Unassembled WGS sequence"/>
</dbReference>
<dbReference type="SMART" id="SM00382">
    <property type="entry name" value="AAA"/>
    <property type="match status" value="1"/>
</dbReference>
<dbReference type="PANTHER" id="PTHR43581">
    <property type="entry name" value="ATP/GTP PHOSPHATASE"/>
    <property type="match status" value="1"/>
</dbReference>
<dbReference type="Gene3D" id="3.40.50.300">
    <property type="entry name" value="P-loop containing nucleotide triphosphate hydrolases"/>
    <property type="match status" value="1"/>
</dbReference>
<accession>A0AA42DMV1</accession>
<keyword evidence="3" id="KW-1185">Reference proteome</keyword>
<dbReference type="GO" id="GO:0016887">
    <property type="term" value="F:ATP hydrolysis activity"/>
    <property type="evidence" value="ECO:0007669"/>
    <property type="project" value="InterPro"/>
</dbReference>
<dbReference type="InterPro" id="IPR027417">
    <property type="entry name" value="P-loop_NTPase"/>
</dbReference>